<evidence type="ECO:0000313" key="4">
    <source>
        <dbReference type="EMBL" id="PWI71763.1"/>
    </source>
</evidence>
<keyword evidence="2" id="KW-0812">Transmembrane</keyword>
<evidence type="ECO:0000256" key="2">
    <source>
        <dbReference type="SAM" id="Phobius"/>
    </source>
</evidence>
<evidence type="ECO:0008006" key="7">
    <source>
        <dbReference type="Google" id="ProtNLM"/>
    </source>
</evidence>
<feature type="region of interest" description="Disordered" evidence="1">
    <location>
        <begin position="57"/>
        <end position="129"/>
    </location>
</feature>
<evidence type="ECO:0000313" key="5">
    <source>
        <dbReference type="Proteomes" id="UP000245956"/>
    </source>
</evidence>
<feature type="transmembrane region" description="Helical" evidence="2">
    <location>
        <begin position="259"/>
        <end position="279"/>
    </location>
</feature>
<dbReference type="PANTHER" id="PTHR28029">
    <property type="entry name" value="PROTEIN ILM1"/>
    <property type="match status" value="1"/>
</dbReference>
<gene>
    <name evidence="4" type="ORF">PCL_11857</name>
    <name evidence="3" type="ORF">Purlil1_6308</name>
</gene>
<keyword evidence="2" id="KW-0472">Membrane</keyword>
<dbReference type="EMBL" id="LCWV01000007">
    <property type="protein sequence ID" value="PWI71763.1"/>
    <property type="molecule type" value="Genomic_DNA"/>
</dbReference>
<proteinExistence type="predicted"/>
<dbReference type="AlphaFoldDB" id="A0A2U3EBC5"/>
<protein>
    <recommendedName>
        <fullName evidence="7">Increased loss of mitochondrial DNA protein 1</fullName>
    </recommendedName>
</protein>
<reference evidence="4 5" key="2">
    <citation type="journal article" date="2016" name="Front. Microbiol.">
        <title>Genome and transcriptome sequences reveal the specific parasitism of the nematophagous Purpureocillium lilacinum 36-1.</title>
        <authorList>
            <person name="Xie J."/>
            <person name="Li S."/>
            <person name="Mo C."/>
            <person name="Xiao X."/>
            <person name="Peng D."/>
            <person name="Wang G."/>
            <person name="Xiao Y."/>
        </authorList>
    </citation>
    <scope>NUCLEOTIDE SEQUENCE [LARGE SCALE GENOMIC DNA]</scope>
    <source>
        <strain evidence="4 5">36-1</strain>
    </source>
</reference>
<feature type="transmembrane region" description="Helical" evidence="2">
    <location>
        <begin position="379"/>
        <end position="398"/>
    </location>
</feature>
<comment type="caution">
    <text evidence="4">The sequence shown here is derived from an EMBL/GenBank/DDBJ whole genome shotgun (WGS) entry which is preliminary data.</text>
</comment>
<name>A0A2U3EBC5_PURLI</name>
<dbReference type="Proteomes" id="UP000245956">
    <property type="component" value="Unassembled WGS sequence"/>
</dbReference>
<accession>A0A2U3EBC5</accession>
<evidence type="ECO:0000313" key="6">
    <source>
        <dbReference type="Proteomes" id="UP001287286"/>
    </source>
</evidence>
<feature type="region of interest" description="Disordered" evidence="1">
    <location>
        <begin position="1"/>
        <end position="34"/>
    </location>
</feature>
<dbReference type="Pfam" id="PF10311">
    <property type="entry name" value="Ilm1"/>
    <property type="match status" value="1"/>
</dbReference>
<keyword evidence="2" id="KW-1133">Transmembrane helix</keyword>
<feature type="transmembrane region" description="Helical" evidence="2">
    <location>
        <begin position="201"/>
        <end position="226"/>
    </location>
</feature>
<feature type="compositionally biased region" description="Polar residues" evidence="1">
    <location>
        <begin position="1"/>
        <end position="11"/>
    </location>
</feature>
<sequence>MSDTGLQNNLTRCRRGTHTSERRTQPTCNVKLPPVPCSPTYLTNQRHPAAGRAHCEIQAHDDTSSQKKTRLHRQLNNSHPRLDVTRSPPPPPSSSLVRLSPTAPRPSLAPTSHLPPPTSYLPSSLPTPARRTQGLIYTRPFRLLSLVSNPRHHEETTSSTALAPRATFDFLRPRIIYIYSAREREREKERDRQRQRQNLPAMPLIAAKTIITSVSLFHLTLAFFFLTNPRTIDEQAIVFVMGESMGMPAVRGFDAQSPALAFLAVVLALLGLSDLVSLSMPEELGALYYWGTQAVRLPPAPLRSLFSMALVFYSYFLGPSSPIFGTASLSRASRRAAAAGATGGVVPPSTSTSSSSPASAPSSIYRPSGWGGDALKNRVFFTFMFLEMITWFWIWVTLREERAGVVEKLRAAGRAERKRGVHEHDE</sequence>
<dbReference type="InterPro" id="IPR018815">
    <property type="entry name" value="Incr_loss_mito_DNA_1"/>
</dbReference>
<reference evidence="3 6" key="4">
    <citation type="journal article" date="2024" name="Microbiol. Resour. Announc.">
        <title>Genome annotations for the ascomycete fungi Trichoderma harzianum, Trichoderma aggressivum, and Purpureocillium lilacinum.</title>
        <authorList>
            <person name="Beijen E.P.W."/>
            <person name="Ohm R.A."/>
        </authorList>
    </citation>
    <scope>NUCLEOTIDE SEQUENCE [LARGE SCALE GENOMIC DNA]</scope>
    <source>
        <strain evidence="3 6">CBS 150709</strain>
    </source>
</reference>
<feature type="region of interest" description="Disordered" evidence="1">
    <location>
        <begin position="341"/>
        <end position="363"/>
    </location>
</feature>
<dbReference type="PANTHER" id="PTHR28029:SF1">
    <property type="entry name" value="PROTEIN ILM1"/>
    <property type="match status" value="1"/>
</dbReference>
<dbReference type="Proteomes" id="UP001287286">
    <property type="component" value="Unassembled WGS sequence"/>
</dbReference>
<keyword evidence="6" id="KW-1185">Reference proteome</keyword>
<organism evidence="4 5">
    <name type="scientific">Purpureocillium lilacinum</name>
    <name type="common">Paecilomyces lilacinus</name>
    <dbReference type="NCBI Taxonomy" id="33203"/>
    <lineage>
        <taxon>Eukaryota</taxon>
        <taxon>Fungi</taxon>
        <taxon>Dikarya</taxon>
        <taxon>Ascomycota</taxon>
        <taxon>Pezizomycotina</taxon>
        <taxon>Sordariomycetes</taxon>
        <taxon>Hypocreomycetidae</taxon>
        <taxon>Hypocreales</taxon>
        <taxon>Ophiocordycipitaceae</taxon>
        <taxon>Purpureocillium</taxon>
    </lineage>
</organism>
<reference evidence="4" key="1">
    <citation type="submission" date="2015-05" db="EMBL/GenBank/DDBJ databases">
        <authorList>
            <person name="Wang D.B."/>
            <person name="Wang M."/>
        </authorList>
    </citation>
    <scope>NUCLEOTIDE SEQUENCE</scope>
    <source>
        <strain evidence="4">36-1</strain>
    </source>
</reference>
<feature type="compositionally biased region" description="Low complexity" evidence="1">
    <location>
        <begin position="347"/>
        <end position="363"/>
    </location>
</feature>
<dbReference type="EMBL" id="JAWRVI010000020">
    <property type="protein sequence ID" value="KAK4089319.1"/>
    <property type="molecule type" value="Genomic_DNA"/>
</dbReference>
<evidence type="ECO:0000256" key="1">
    <source>
        <dbReference type="SAM" id="MobiDB-lite"/>
    </source>
</evidence>
<evidence type="ECO:0000313" key="3">
    <source>
        <dbReference type="EMBL" id="KAK4089319.1"/>
    </source>
</evidence>
<feature type="transmembrane region" description="Helical" evidence="2">
    <location>
        <begin position="300"/>
        <end position="318"/>
    </location>
</feature>
<reference evidence="3" key="3">
    <citation type="submission" date="2023-11" db="EMBL/GenBank/DDBJ databases">
        <authorList>
            <person name="Beijen E."/>
            <person name="Ohm R.A."/>
        </authorList>
    </citation>
    <scope>NUCLEOTIDE SEQUENCE</scope>
    <source>
        <strain evidence="3">CBS 150709</strain>
    </source>
</reference>